<dbReference type="EMBL" id="JAAIUW010000001">
    <property type="protein sequence ID" value="KAF7845355.1"/>
    <property type="molecule type" value="Genomic_DNA"/>
</dbReference>
<comment type="caution">
    <text evidence="2">The sequence shown here is derived from an EMBL/GenBank/DDBJ whole genome shotgun (WGS) entry which is preliminary data.</text>
</comment>
<feature type="region of interest" description="Disordered" evidence="1">
    <location>
        <begin position="1"/>
        <end position="41"/>
    </location>
</feature>
<keyword evidence="3" id="KW-1185">Reference proteome</keyword>
<dbReference type="Proteomes" id="UP000634136">
    <property type="component" value="Unassembled WGS sequence"/>
</dbReference>
<proteinExistence type="predicted"/>
<dbReference type="AlphaFoldDB" id="A0A835CMA2"/>
<evidence type="ECO:0000256" key="1">
    <source>
        <dbReference type="SAM" id="MobiDB-lite"/>
    </source>
</evidence>
<accession>A0A835CMA2</accession>
<organism evidence="2 3">
    <name type="scientific">Senna tora</name>
    <dbReference type="NCBI Taxonomy" id="362788"/>
    <lineage>
        <taxon>Eukaryota</taxon>
        <taxon>Viridiplantae</taxon>
        <taxon>Streptophyta</taxon>
        <taxon>Embryophyta</taxon>
        <taxon>Tracheophyta</taxon>
        <taxon>Spermatophyta</taxon>
        <taxon>Magnoliopsida</taxon>
        <taxon>eudicotyledons</taxon>
        <taxon>Gunneridae</taxon>
        <taxon>Pentapetalae</taxon>
        <taxon>rosids</taxon>
        <taxon>fabids</taxon>
        <taxon>Fabales</taxon>
        <taxon>Fabaceae</taxon>
        <taxon>Caesalpinioideae</taxon>
        <taxon>Cassia clade</taxon>
        <taxon>Senna</taxon>
    </lineage>
</organism>
<evidence type="ECO:0000313" key="3">
    <source>
        <dbReference type="Proteomes" id="UP000634136"/>
    </source>
</evidence>
<sequence length="91" mass="10289">MRLGVSSLTNERQTRDGWMGEIVKSGKRNSRGWRREGAPGGLGECHVDGYSVGGSWESQPFIDIGKLERSFERSTHRGGPDPWWSRLRWGT</sequence>
<gene>
    <name evidence="2" type="ORF">G2W53_002260</name>
</gene>
<evidence type="ECO:0000313" key="2">
    <source>
        <dbReference type="EMBL" id="KAF7845355.1"/>
    </source>
</evidence>
<reference evidence="2" key="1">
    <citation type="submission" date="2020-09" db="EMBL/GenBank/DDBJ databases">
        <title>Genome-Enabled Discovery of Anthraquinone Biosynthesis in Senna tora.</title>
        <authorList>
            <person name="Kang S.-H."/>
            <person name="Pandey R.P."/>
            <person name="Lee C.-M."/>
            <person name="Sim J.-S."/>
            <person name="Jeong J.-T."/>
            <person name="Choi B.-S."/>
            <person name="Jung M."/>
            <person name="Ginzburg D."/>
            <person name="Zhao K."/>
            <person name="Won S.Y."/>
            <person name="Oh T.-J."/>
            <person name="Yu Y."/>
            <person name="Kim N.-H."/>
            <person name="Lee O.R."/>
            <person name="Lee T.-H."/>
            <person name="Bashyal P."/>
            <person name="Kim T.-S."/>
            <person name="Lee W.-H."/>
            <person name="Kawkins C."/>
            <person name="Kim C.-K."/>
            <person name="Kim J.S."/>
            <person name="Ahn B.O."/>
            <person name="Rhee S.Y."/>
            <person name="Sohng J.K."/>
        </authorList>
    </citation>
    <scope>NUCLEOTIDE SEQUENCE</scope>
    <source>
        <tissue evidence="2">Leaf</tissue>
    </source>
</reference>
<name>A0A835CMA2_9FABA</name>
<protein>
    <submittedName>
        <fullName evidence="2">Uncharacterized protein</fullName>
    </submittedName>
</protein>
<feature type="compositionally biased region" description="Polar residues" evidence="1">
    <location>
        <begin position="1"/>
        <end position="11"/>
    </location>
</feature>